<dbReference type="AlphaFoldDB" id="A0A699K7A7"/>
<organism evidence="2">
    <name type="scientific">Tanacetum cinerariifolium</name>
    <name type="common">Dalmatian daisy</name>
    <name type="synonym">Chrysanthemum cinerariifolium</name>
    <dbReference type="NCBI Taxonomy" id="118510"/>
    <lineage>
        <taxon>Eukaryota</taxon>
        <taxon>Viridiplantae</taxon>
        <taxon>Streptophyta</taxon>
        <taxon>Embryophyta</taxon>
        <taxon>Tracheophyta</taxon>
        <taxon>Spermatophyta</taxon>
        <taxon>Magnoliopsida</taxon>
        <taxon>eudicotyledons</taxon>
        <taxon>Gunneridae</taxon>
        <taxon>Pentapetalae</taxon>
        <taxon>asterids</taxon>
        <taxon>campanulids</taxon>
        <taxon>Asterales</taxon>
        <taxon>Asteraceae</taxon>
        <taxon>Asteroideae</taxon>
        <taxon>Anthemideae</taxon>
        <taxon>Anthemidinae</taxon>
        <taxon>Tanacetum</taxon>
    </lineage>
</organism>
<dbReference type="InterPro" id="IPR045358">
    <property type="entry name" value="Ty3_capsid"/>
</dbReference>
<protein>
    <recommendedName>
        <fullName evidence="1">Ty3 transposon capsid-like protein domain-containing protein</fullName>
    </recommendedName>
</protein>
<reference evidence="2" key="1">
    <citation type="journal article" date="2019" name="Sci. Rep.">
        <title>Draft genome of Tanacetum cinerariifolium, the natural source of mosquito coil.</title>
        <authorList>
            <person name="Yamashiro T."/>
            <person name="Shiraishi A."/>
            <person name="Satake H."/>
            <person name="Nakayama K."/>
        </authorList>
    </citation>
    <scope>NUCLEOTIDE SEQUENCE</scope>
</reference>
<proteinExistence type="predicted"/>
<dbReference type="Pfam" id="PF19259">
    <property type="entry name" value="Ty3_capsid"/>
    <property type="match status" value="1"/>
</dbReference>
<dbReference type="EMBL" id="BKCJ010490462">
    <property type="protein sequence ID" value="GFA80069.1"/>
    <property type="molecule type" value="Genomic_DNA"/>
</dbReference>
<evidence type="ECO:0000313" key="2">
    <source>
        <dbReference type="EMBL" id="GFA80069.1"/>
    </source>
</evidence>
<accession>A0A699K7A7</accession>
<sequence length="149" mass="17203">VNQFFLIGEVQDDAQKLMLVSMHLFGNALNWHKKFLKKNGDDVTWQKYKEEIKERFDLVNEDPMVELKNLKQVGTVQAYKDLFESLPNKVDQLEAYAIKLFIGGLKDEIRLAVRMFNPNKVTNAYCLAKMEDATLAIPKNMYTSLLSTP</sequence>
<comment type="caution">
    <text evidence="2">The sequence shown here is derived from an EMBL/GenBank/DDBJ whole genome shotgun (WGS) entry which is preliminary data.</text>
</comment>
<gene>
    <name evidence="2" type="ORF">Tci_652041</name>
</gene>
<feature type="domain" description="Ty3 transposon capsid-like protein" evidence="1">
    <location>
        <begin position="9"/>
        <end position="129"/>
    </location>
</feature>
<feature type="non-terminal residue" evidence="2">
    <location>
        <position position="1"/>
    </location>
</feature>
<name>A0A699K7A7_TANCI</name>
<evidence type="ECO:0000259" key="1">
    <source>
        <dbReference type="Pfam" id="PF19259"/>
    </source>
</evidence>